<feature type="transmembrane region" description="Helical" evidence="6">
    <location>
        <begin position="277"/>
        <end position="298"/>
    </location>
</feature>
<dbReference type="Proteomes" id="UP000004671">
    <property type="component" value="Chromosome"/>
</dbReference>
<dbReference type="InterPro" id="IPR003945">
    <property type="entry name" value="NU5C-like"/>
</dbReference>
<dbReference type="RefSeq" id="WP_006929581.1">
    <property type="nucleotide sequence ID" value="NZ_CM001402.1"/>
</dbReference>
<dbReference type="InParanoid" id="H1XQ43"/>
<dbReference type="AlphaFoldDB" id="H1XQ43"/>
<dbReference type="GO" id="GO:0008137">
    <property type="term" value="F:NADH dehydrogenase (ubiquinone) activity"/>
    <property type="evidence" value="ECO:0007669"/>
    <property type="project" value="InterPro"/>
</dbReference>
<feature type="transmembrane region" description="Helical" evidence="6">
    <location>
        <begin position="180"/>
        <end position="198"/>
    </location>
</feature>
<feature type="transmembrane region" description="Helical" evidence="6">
    <location>
        <begin position="661"/>
        <end position="680"/>
    </location>
</feature>
<feature type="transmembrane region" description="Helical" evidence="6">
    <location>
        <begin position="469"/>
        <end position="489"/>
    </location>
</feature>
<evidence type="ECO:0000256" key="4">
    <source>
        <dbReference type="ARBA" id="ARBA00023136"/>
    </source>
</evidence>
<dbReference type="HOGENOM" id="CLU_007100_6_0_0"/>
<feature type="transmembrane region" description="Helical" evidence="6">
    <location>
        <begin position="305"/>
        <end position="324"/>
    </location>
</feature>
<dbReference type="GO" id="GO:0015990">
    <property type="term" value="P:electron transport coupled proton transport"/>
    <property type="evidence" value="ECO:0007669"/>
    <property type="project" value="TreeGrafter"/>
</dbReference>
<dbReference type="Gene3D" id="1.20.5.2700">
    <property type="match status" value="1"/>
</dbReference>
<organism evidence="10 11">
    <name type="scientific">Caldithrix abyssi DSM 13497</name>
    <dbReference type="NCBI Taxonomy" id="880073"/>
    <lineage>
        <taxon>Bacteria</taxon>
        <taxon>Pseudomonadati</taxon>
        <taxon>Calditrichota</taxon>
        <taxon>Calditrichia</taxon>
        <taxon>Calditrichales</taxon>
        <taxon>Calditrichaceae</taxon>
        <taxon>Caldithrix</taxon>
    </lineage>
</organism>
<dbReference type="Pfam" id="PF00662">
    <property type="entry name" value="Proton_antipo_N"/>
    <property type="match status" value="1"/>
</dbReference>
<dbReference type="GO" id="GO:0042773">
    <property type="term" value="P:ATP synthesis coupled electron transport"/>
    <property type="evidence" value="ECO:0007669"/>
    <property type="project" value="InterPro"/>
</dbReference>
<feature type="transmembrane region" description="Helical" evidence="6">
    <location>
        <begin position="249"/>
        <end position="271"/>
    </location>
</feature>
<feature type="transmembrane region" description="Helical" evidence="6">
    <location>
        <begin position="382"/>
        <end position="404"/>
    </location>
</feature>
<dbReference type="GO" id="GO:0003954">
    <property type="term" value="F:NADH dehydrogenase activity"/>
    <property type="evidence" value="ECO:0007669"/>
    <property type="project" value="TreeGrafter"/>
</dbReference>
<dbReference type="InterPro" id="IPR001516">
    <property type="entry name" value="Proton_antipo_N"/>
</dbReference>
<feature type="transmembrane region" description="Helical" evidence="6">
    <location>
        <begin position="140"/>
        <end position="159"/>
    </location>
</feature>
<feature type="transmembrane region" description="Helical" evidence="6">
    <location>
        <begin position="32"/>
        <end position="53"/>
    </location>
</feature>
<reference evidence="10 11" key="1">
    <citation type="submission" date="2011-09" db="EMBL/GenBank/DDBJ databases">
        <title>The permanent draft genome of Caldithrix abyssi DSM 13497.</title>
        <authorList>
            <consortium name="US DOE Joint Genome Institute (JGI-PGF)"/>
            <person name="Lucas S."/>
            <person name="Han J."/>
            <person name="Lapidus A."/>
            <person name="Bruce D."/>
            <person name="Goodwin L."/>
            <person name="Pitluck S."/>
            <person name="Peters L."/>
            <person name="Kyrpides N."/>
            <person name="Mavromatis K."/>
            <person name="Ivanova N."/>
            <person name="Mikhailova N."/>
            <person name="Chertkov O."/>
            <person name="Detter J.C."/>
            <person name="Tapia R."/>
            <person name="Han C."/>
            <person name="Land M."/>
            <person name="Hauser L."/>
            <person name="Markowitz V."/>
            <person name="Cheng J.-F."/>
            <person name="Hugenholtz P."/>
            <person name="Woyke T."/>
            <person name="Wu D."/>
            <person name="Spring S."/>
            <person name="Brambilla E."/>
            <person name="Klenk H.-P."/>
            <person name="Eisen J.A."/>
        </authorList>
    </citation>
    <scope>NUCLEOTIDE SEQUENCE [LARGE SCALE GENOMIC DNA]</scope>
    <source>
        <strain evidence="10 11">DSM 13497</strain>
    </source>
</reference>
<evidence type="ECO:0000256" key="1">
    <source>
        <dbReference type="ARBA" id="ARBA00004127"/>
    </source>
</evidence>
<evidence type="ECO:0000313" key="11">
    <source>
        <dbReference type="Proteomes" id="UP000004671"/>
    </source>
</evidence>
<dbReference type="GO" id="GO:0012505">
    <property type="term" value="C:endomembrane system"/>
    <property type="evidence" value="ECO:0007669"/>
    <property type="project" value="UniProtKB-SubCell"/>
</dbReference>
<dbReference type="PaxDb" id="880073-Calab_2685"/>
<evidence type="ECO:0000256" key="3">
    <source>
        <dbReference type="ARBA" id="ARBA00022989"/>
    </source>
</evidence>
<dbReference type="EMBL" id="CP018099">
    <property type="protein sequence ID" value="APF18272.1"/>
    <property type="molecule type" value="Genomic_DNA"/>
</dbReference>
<protein>
    <submittedName>
        <fullName evidence="9">NADH dehydrogenase subunit L</fullName>
    </submittedName>
    <submittedName>
        <fullName evidence="10">Proton-translocating NADH-quinone oxidoreductase, chain L</fullName>
    </submittedName>
</protein>
<keyword evidence="4 6" id="KW-0472">Membrane</keyword>
<evidence type="ECO:0000256" key="6">
    <source>
        <dbReference type="SAM" id="Phobius"/>
    </source>
</evidence>
<gene>
    <name evidence="9" type="primary">nuoL</name>
    <name evidence="9" type="ORF">Cabys_1523</name>
    <name evidence="10" type="ORF">Calab_2685</name>
</gene>
<keyword evidence="11" id="KW-1185">Reference proteome</keyword>
<sequence length="681" mass="74928">MITLALYIWLLPLVAFVIQIFLGKRLPRKGDFISVTAIGISFILSIILFIRILTSYDPHFFVTKSIPWIDVGSFRIDMGIYLDNLAVVMLMVVTTVSFLVHIYSIGYMHGDPRYNRFFAYLSLFSFSMLGLVVLDNLFGIFIMWELVGICSYLLIGYYFEKDSAANAGKKAFITNRVGDFGFLLGLLIVFTSIGSFNLNDVLKGVAEGQLSGGLLTAAGALLFCGAIGKSAQFPLHVWLPDAMEGPTPVSALIHAATMVAAGVYLMARISFMLSFDAMLVVAYIGGFTALFAATIAITQNDIKRVLAYSTISQLGYMIMAMGVGSYTAGFFHLTTHAMFKAGLFLGSGSVIHAMHHAMDKTGVHDDPNDIRLMGGLKNKMPATYYTFLIFTLALSGIPFFSGFLSKDAILGGTLAFAMSQSNPVHYILPFFGFTAALITAFYMFRLVIKTFLGEPQRPDLYEHVHESPKVMTVPLMVLASLSIFIVYTLPSLNPLSAVHGWFEHLIAKPESAVSMQLGHPVLEISEHTAHAAHINGMIISIILAISGILLAFALYFWKKVDVEKLTEKIKLLYDLSYHKYYIDEIYNATVVNGLLLWNNFLAWFDATIIDGIVNGSAFLTRNFSAFTGFFDLGFIDGIVNGVADITQGMGQRLRKIQTGQVQYYIVGALAGVILIIIGSLM</sequence>
<keyword evidence="2 5" id="KW-0812">Transmembrane</keyword>
<dbReference type="PRINTS" id="PR01435">
    <property type="entry name" value="NPOXDRDTASE5"/>
</dbReference>
<feature type="domain" description="NADH:quinone oxidoreductase/Mrp antiporter transmembrane" evidence="7">
    <location>
        <begin position="135"/>
        <end position="417"/>
    </location>
</feature>
<evidence type="ECO:0000259" key="8">
    <source>
        <dbReference type="Pfam" id="PF00662"/>
    </source>
</evidence>
<dbReference type="PANTHER" id="PTHR42829:SF2">
    <property type="entry name" value="NADH-UBIQUINONE OXIDOREDUCTASE CHAIN 5"/>
    <property type="match status" value="1"/>
</dbReference>
<comment type="subcellular location">
    <subcellularLocation>
        <location evidence="1">Endomembrane system</location>
        <topology evidence="1">Multi-pass membrane protein</topology>
    </subcellularLocation>
    <subcellularLocation>
        <location evidence="5">Membrane</location>
        <topology evidence="5">Multi-pass membrane protein</topology>
    </subcellularLocation>
</comment>
<evidence type="ECO:0000313" key="9">
    <source>
        <dbReference type="EMBL" id="APF18272.1"/>
    </source>
</evidence>
<evidence type="ECO:0000256" key="2">
    <source>
        <dbReference type="ARBA" id="ARBA00022692"/>
    </source>
</evidence>
<dbReference type="GO" id="GO:0016020">
    <property type="term" value="C:membrane"/>
    <property type="evidence" value="ECO:0007669"/>
    <property type="project" value="UniProtKB-SubCell"/>
</dbReference>
<evidence type="ECO:0000256" key="5">
    <source>
        <dbReference type="RuleBase" id="RU000320"/>
    </source>
</evidence>
<dbReference type="STRING" id="880073.Cabys_1523"/>
<dbReference type="Proteomes" id="UP000183868">
    <property type="component" value="Chromosome"/>
</dbReference>
<evidence type="ECO:0000313" key="10">
    <source>
        <dbReference type="EMBL" id="EHO42294.1"/>
    </source>
</evidence>
<proteinExistence type="predicted"/>
<accession>H1XQ43</accession>
<dbReference type="PRINTS" id="PR01434">
    <property type="entry name" value="NADHDHGNASE5"/>
</dbReference>
<evidence type="ECO:0000259" key="7">
    <source>
        <dbReference type="Pfam" id="PF00361"/>
    </source>
</evidence>
<dbReference type="NCBIfam" id="TIGR01974">
    <property type="entry name" value="NDH_I_L"/>
    <property type="match status" value="1"/>
</dbReference>
<dbReference type="Pfam" id="PF00361">
    <property type="entry name" value="Proton_antipo_M"/>
    <property type="match status" value="1"/>
</dbReference>
<keyword evidence="3 6" id="KW-1133">Transmembrane helix</keyword>
<dbReference type="NCBIfam" id="NF005141">
    <property type="entry name" value="PRK06590.1"/>
    <property type="match status" value="1"/>
</dbReference>
<dbReference type="OrthoDB" id="9807568at2"/>
<dbReference type="PANTHER" id="PTHR42829">
    <property type="entry name" value="NADH-UBIQUINONE OXIDOREDUCTASE CHAIN 5"/>
    <property type="match status" value="1"/>
</dbReference>
<feature type="transmembrane region" description="Helical" evidence="6">
    <location>
        <begin position="537"/>
        <end position="557"/>
    </location>
</feature>
<feature type="transmembrane region" description="Helical" evidence="6">
    <location>
        <begin position="85"/>
        <end position="105"/>
    </location>
</feature>
<feature type="transmembrane region" description="Helical" evidence="6">
    <location>
        <begin position="424"/>
        <end position="448"/>
    </location>
</feature>
<dbReference type="EMBL" id="CM001402">
    <property type="protein sequence ID" value="EHO42294.1"/>
    <property type="molecule type" value="Genomic_DNA"/>
</dbReference>
<reference evidence="9 12" key="2">
    <citation type="submission" date="2016-11" db="EMBL/GenBank/DDBJ databases">
        <title>Genomic analysis of Caldithrix abyssi and proposal of a novel bacterial phylum Caldithrichaeota.</title>
        <authorList>
            <person name="Kublanov I."/>
            <person name="Sigalova O."/>
            <person name="Gavrilov S."/>
            <person name="Lebedinsky A."/>
            <person name="Ivanova N."/>
            <person name="Daum C."/>
            <person name="Reddy T."/>
            <person name="Klenk H.P."/>
            <person name="Goker M."/>
            <person name="Reva O."/>
            <person name="Miroshnichenko M."/>
            <person name="Kyprides N."/>
            <person name="Woyke T."/>
            <person name="Gelfand M."/>
        </authorList>
    </citation>
    <scope>NUCLEOTIDE SEQUENCE [LARGE SCALE GENOMIC DNA]</scope>
    <source>
        <strain evidence="9 12">LF13</strain>
    </source>
</reference>
<feature type="domain" description="NADH-Ubiquinone oxidoreductase (complex I) chain 5 N-terminal" evidence="8">
    <location>
        <begin position="68"/>
        <end position="118"/>
    </location>
</feature>
<name>H1XQ43_CALAY</name>
<dbReference type="eggNOG" id="COG1009">
    <property type="taxonomic scope" value="Bacteria"/>
</dbReference>
<evidence type="ECO:0000313" key="12">
    <source>
        <dbReference type="Proteomes" id="UP000183868"/>
    </source>
</evidence>
<dbReference type="KEGG" id="caby:Cabys_1523"/>
<dbReference type="InterPro" id="IPR018393">
    <property type="entry name" value="NADHpl_OxRdtase_5_subgr"/>
</dbReference>
<feature type="transmembrane region" description="Helical" evidence="6">
    <location>
        <begin position="117"/>
        <end position="134"/>
    </location>
</feature>
<feature type="transmembrane region" description="Helical" evidence="6">
    <location>
        <begin position="6"/>
        <end position="23"/>
    </location>
</feature>
<dbReference type="InterPro" id="IPR001750">
    <property type="entry name" value="ND/Mrp_TM"/>
</dbReference>